<dbReference type="CDD" id="cd06554">
    <property type="entry name" value="ASCH_ASC-1_like"/>
    <property type="match status" value="1"/>
</dbReference>
<comment type="caution">
    <text evidence="2">The sequence shown here is derived from an EMBL/GenBank/DDBJ whole genome shotgun (WGS) entry which is preliminary data.</text>
</comment>
<protein>
    <submittedName>
        <fullName evidence="2">ASCH domain-containing protein</fullName>
    </submittedName>
</protein>
<reference evidence="3" key="1">
    <citation type="journal article" date="2019" name="Int. J. Syst. Evol. Microbiol.">
        <title>The Global Catalogue of Microorganisms (GCM) 10K type strain sequencing project: providing services to taxonomists for standard genome sequencing and annotation.</title>
        <authorList>
            <consortium name="The Broad Institute Genomics Platform"/>
            <consortium name="The Broad Institute Genome Sequencing Center for Infectious Disease"/>
            <person name="Wu L."/>
            <person name="Ma J."/>
        </authorList>
    </citation>
    <scope>NUCLEOTIDE SEQUENCE [LARGE SCALE GENOMIC DNA]</scope>
    <source>
        <strain evidence="3">GH52</strain>
    </source>
</reference>
<dbReference type="Pfam" id="PF04266">
    <property type="entry name" value="ASCH"/>
    <property type="match status" value="1"/>
</dbReference>
<name>A0ABW4YKX5_9BACL</name>
<gene>
    <name evidence="2" type="ORF">ACFSJH_11595</name>
</gene>
<accession>A0ABW4YKX5</accession>
<keyword evidence="3" id="KW-1185">Reference proteome</keyword>
<dbReference type="SUPFAM" id="SSF88697">
    <property type="entry name" value="PUA domain-like"/>
    <property type="match status" value="1"/>
</dbReference>
<dbReference type="Proteomes" id="UP001597362">
    <property type="component" value="Unassembled WGS sequence"/>
</dbReference>
<organism evidence="2 3">
    <name type="scientific">Paenibacillus yanchengensis</name>
    <dbReference type="NCBI Taxonomy" id="2035833"/>
    <lineage>
        <taxon>Bacteria</taxon>
        <taxon>Bacillati</taxon>
        <taxon>Bacillota</taxon>
        <taxon>Bacilli</taxon>
        <taxon>Bacillales</taxon>
        <taxon>Paenibacillaceae</taxon>
        <taxon>Paenibacillus</taxon>
    </lineage>
</organism>
<proteinExistence type="predicted"/>
<evidence type="ECO:0000259" key="1">
    <source>
        <dbReference type="Pfam" id="PF04266"/>
    </source>
</evidence>
<feature type="domain" description="ASCH" evidence="1">
    <location>
        <begin position="4"/>
        <end position="67"/>
    </location>
</feature>
<evidence type="ECO:0000313" key="3">
    <source>
        <dbReference type="Proteomes" id="UP001597362"/>
    </source>
</evidence>
<dbReference type="InterPro" id="IPR015947">
    <property type="entry name" value="PUA-like_sf"/>
</dbReference>
<evidence type="ECO:0000313" key="2">
    <source>
        <dbReference type="EMBL" id="MFD2116365.1"/>
    </source>
</evidence>
<dbReference type="RefSeq" id="WP_377772457.1">
    <property type="nucleotide sequence ID" value="NZ_JBHUHO010000030.1"/>
</dbReference>
<sequence>MKAITIHQPWATLIAIGAKRFETRSWSTKYRGALAIHAAKKIDREACEREPIKSVLAKYGYTVDNLPTGAVVATAELNECFLVKHDVIGGVVLLESDKRNTHFNTLDNEYYFGEYSSGRYAWKLTDIEQIDE</sequence>
<dbReference type="EMBL" id="JBHUHO010000030">
    <property type="protein sequence ID" value="MFD2116365.1"/>
    <property type="molecule type" value="Genomic_DNA"/>
</dbReference>
<dbReference type="Gene3D" id="2.30.130.30">
    <property type="entry name" value="Hypothetical protein"/>
    <property type="match status" value="1"/>
</dbReference>
<dbReference type="InterPro" id="IPR007374">
    <property type="entry name" value="ASCH_domain"/>
</dbReference>